<dbReference type="Proteomes" id="UP000516550">
    <property type="component" value="Genome"/>
</dbReference>
<dbReference type="KEGG" id="vg:77929321"/>
<sequence length="63" mass="7107">MTGTAYEQLDDLRGTKAIHVRSRSGRTTARLCIDRRWYDQNNAIVPLDAHGPWTIVATHPDGM</sequence>
<dbReference type="RefSeq" id="YP_010653486.1">
    <property type="nucleotide sequence ID" value="NC_070798.1"/>
</dbReference>
<dbReference type="EMBL" id="MT771342">
    <property type="protein sequence ID" value="QOC55985.1"/>
    <property type="molecule type" value="Genomic_DNA"/>
</dbReference>
<evidence type="ECO:0000313" key="1">
    <source>
        <dbReference type="EMBL" id="QOC55985.1"/>
    </source>
</evidence>
<reference evidence="1 2" key="1">
    <citation type="submission" date="2020-07" db="EMBL/GenBank/DDBJ databases">
        <authorList>
            <person name="McAllister N."/>
            <person name="Young J."/>
            <person name="Gollmer S."/>
            <person name="Akhtar Z.M."/>
            <person name="Amr M."/>
            <person name="Desai R.P."/>
            <person name="Lewis C.M."/>
            <person name="Oday Z.S."/>
            <person name="Robertson L.A."/>
            <person name="Yannam M.R."/>
            <person name="Butela K.A."/>
            <person name="Garlena R.A."/>
            <person name="Russell D.A."/>
            <person name="Pope W.H."/>
            <person name="Jacobs-Sera D."/>
            <person name="Hatfull G.F."/>
        </authorList>
    </citation>
    <scope>NUCLEOTIDE SEQUENCE [LARGE SCALE GENOMIC DNA]</scope>
</reference>
<gene>
    <name evidence="1" type="primary">55</name>
    <name evidence="1" type="ORF">SEA_MATTEO_55</name>
</gene>
<accession>A0A7L7SU03</accession>
<keyword evidence="2" id="KW-1185">Reference proteome</keyword>
<dbReference type="GeneID" id="77929321"/>
<proteinExistence type="predicted"/>
<organism evidence="1 2">
    <name type="scientific">Gordonia phage Matteo</name>
    <dbReference type="NCBI Taxonomy" id="2759392"/>
    <lineage>
        <taxon>Viruses</taxon>
        <taxon>Duplodnaviria</taxon>
        <taxon>Heunggongvirae</taxon>
        <taxon>Uroviricota</taxon>
        <taxon>Caudoviricetes</taxon>
        <taxon>Attisvirus</taxon>
        <taxon>Attisvirus matteo</taxon>
    </lineage>
</organism>
<evidence type="ECO:0000313" key="2">
    <source>
        <dbReference type="Proteomes" id="UP000516550"/>
    </source>
</evidence>
<name>A0A7L7SU03_9CAUD</name>
<protein>
    <submittedName>
        <fullName evidence="1">Uncharacterized protein</fullName>
    </submittedName>
</protein>